<dbReference type="RefSeq" id="WP_134383240.1">
    <property type="nucleotide sequence ID" value="NZ_BMWW01000014.1"/>
</dbReference>
<reference evidence="2 3" key="2">
    <citation type="submission" date="2019-03" db="EMBL/GenBank/DDBJ databases">
        <title>Draft Genome Sequences of Six Type Strains of the Genus Massilia.</title>
        <authorList>
            <person name="Miess H."/>
            <person name="Frediansyhah A."/>
            <person name="Gross H."/>
        </authorList>
    </citation>
    <scope>NUCLEOTIDE SEQUENCE [LARGE SCALE GENOMIC DNA]</scope>
    <source>
        <strain evidence="2 3">DSM 17505</strain>
    </source>
</reference>
<protein>
    <recommendedName>
        <fullName evidence="5">Phosphoglycerate mutase</fullName>
    </recommendedName>
</protein>
<dbReference type="Proteomes" id="UP000619512">
    <property type="component" value="Unassembled WGS sequence"/>
</dbReference>
<dbReference type="EMBL" id="BMWW01000014">
    <property type="protein sequence ID" value="GGZ10020.1"/>
    <property type="molecule type" value="Genomic_DNA"/>
</dbReference>
<organism evidence="1 4">
    <name type="scientific">Pseudoduganella plicata</name>
    <dbReference type="NCBI Taxonomy" id="321984"/>
    <lineage>
        <taxon>Bacteria</taxon>
        <taxon>Pseudomonadati</taxon>
        <taxon>Pseudomonadota</taxon>
        <taxon>Betaproteobacteria</taxon>
        <taxon>Burkholderiales</taxon>
        <taxon>Oxalobacteraceae</taxon>
        <taxon>Telluria group</taxon>
        <taxon>Pseudoduganella</taxon>
    </lineage>
</organism>
<evidence type="ECO:0000313" key="2">
    <source>
        <dbReference type="EMBL" id="QBQ35073.1"/>
    </source>
</evidence>
<dbReference type="AlphaFoldDB" id="A0A4P7BAN4"/>
<dbReference type="Proteomes" id="UP000294359">
    <property type="component" value="Chromosome"/>
</dbReference>
<dbReference type="InterPro" id="IPR016631">
    <property type="entry name" value="Regulatory_RpfE"/>
</dbReference>
<evidence type="ECO:0000313" key="3">
    <source>
        <dbReference type="Proteomes" id="UP000294359"/>
    </source>
</evidence>
<evidence type="ECO:0008006" key="5">
    <source>
        <dbReference type="Google" id="ProtNLM"/>
    </source>
</evidence>
<sequence>MSSTTVVFPFALPPAPMAPDLIRALNTSGAPALSALLSRHVAQQYHPDAADHRVLPHEALVTRALGLAAQDAPVATAVMAGFGKRPDAGHWFIVHPINVQVGTHLQMTDLRATRLPEAEARTLFDAVLPLFREDGHDLVYGDALTWFMRADAWAGLATASPDAASGDNLHPWMPTGDTARAFRRLQNEVQILWFSHPLNDERQARGLAPINSFWLWGGASAAQQPQGTLATAQAPDWLAMLAAPDRRAVTPAQLRAGELAVVGHALPAGLAEDWSQWLAAMAQLERDWFAPLLAALRAGTLGELTLILSNREGWLESRTSKMAQYRFWRGYSLAALLA</sequence>
<accession>A0A4P7BAN4</accession>
<reference evidence="1" key="3">
    <citation type="submission" date="2022-12" db="EMBL/GenBank/DDBJ databases">
        <authorList>
            <person name="Sun Q."/>
            <person name="Kim S."/>
        </authorList>
    </citation>
    <scope>NUCLEOTIDE SEQUENCE</scope>
    <source>
        <strain evidence="1">KCTC 12344</strain>
    </source>
</reference>
<dbReference type="OrthoDB" id="5295974at2"/>
<name>A0A4P7BAN4_9BURK</name>
<reference evidence="1" key="1">
    <citation type="journal article" date="2014" name="Int. J. Syst. Evol. Microbiol.">
        <title>Complete genome sequence of Corynebacterium casei LMG S-19264T (=DSM 44701T), isolated from a smear-ripened cheese.</title>
        <authorList>
            <consortium name="US DOE Joint Genome Institute (JGI-PGF)"/>
            <person name="Walter F."/>
            <person name="Albersmeier A."/>
            <person name="Kalinowski J."/>
            <person name="Ruckert C."/>
        </authorList>
    </citation>
    <scope>NUCLEOTIDE SEQUENCE</scope>
    <source>
        <strain evidence="1">KCTC 12344</strain>
    </source>
</reference>
<keyword evidence="3" id="KW-1185">Reference proteome</keyword>
<evidence type="ECO:0000313" key="4">
    <source>
        <dbReference type="Proteomes" id="UP000619512"/>
    </source>
</evidence>
<evidence type="ECO:0000313" key="1">
    <source>
        <dbReference type="EMBL" id="GGZ10020.1"/>
    </source>
</evidence>
<proteinExistence type="predicted"/>
<gene>
    <name evidence="2" type="ORF">E1742_01965</name>
    <name evidence="1" type="ORF">GCM10007388_49390</name>
</gene>
<dbReference type="PIRSF" id="PIRSF015283">
    <property type="entry name" value="Regulatory_RpfE"/>
    <property type="match status" value="1"/>
</dbReference>
<dbReference type="EMBL" id="CP038026">
    <property type="protein sequence ID" value="QBQ35073.1"/>
    <property type="molecule type" value="Genomic_DNA"/>
</dbReference>